<dbReference type="EMBL" id="AP012319">
    <property type="protein sequence ID" value="BAL87803.1"/>
    <property type="molecule type" value="Genomic_DNA"/>
</dbReference>
<dbReference type="KEGG" id="ams:AMIS_25830"/>
<proteinExistence type="predicted"/>
<organism evidence="1 2">
    <name type="scientific">Actinoplanes missouriensis (strain ATCC 14538 / DSM 43046 / CBS 188.64 / JCM 3121 / NBRC 102363 / NCIMB 12654 / NRRL B-3342 / UNCC 431)</name>
    <dbReference type="NCBI Taxonomy" id="512565"/>
    <lineage>
        <taxon>Bacteria</taxon>
        <taxon>Bacillati</taxon>
        <taxon>Actinomycetota</taxon>
        <taxon>Actinomycetes</taxon>
        <taxon>Micromonosporales</taxon>
        <taxon>Micromonosporaceae</taxon>
        <taxon>Actinoplanes</taxon>
    </lineage>
</organism>
<evidence type="ECO:0000313" key="1">
    <source>
        <dbReference type="EMBL" id="BAL87803.1"/>
    </source>
</evidence>
<accession>I0H466</accession>
<name>I0H466_ACTM4</name>
<dbReference type="STRING" id="512565.AMIS_25830"/>
<dbReference type="Proteomes" id="UP000007882">
    <property type="component" value="Chromosome"/>
</dbReference>
<dbReference type="AlphaFoldDB" id="I0H466"/>
<dbReference type="HOGENOM" id="CLU_3371550_0_0_11"/>
<keyword evidence="2" id="KW-1185">Reference proteome</keyword>
<sequence>MIAGVKAIALSGGSEFRHADSTAIGRTGQSLSKG</sequence>
<gene>
    <name evidence="1" type="ordered locus">AMIS_25830</name>
</gene>
<evidence type="ECO:0000313" key="2">
    <source>
        <dbReference type="Proteomes" id="UP000007882"/>
    </source>
</evidence>
<protein>
    <submittedName>
        <fullName evidence="1">Uncharacterized protein</fullName>
    </submittedName>
</protein>
<reference evidence="1 2" key="1">
    <citation type="submission" date="2012-02" db="EMBL/GenBank/DDBJ databases">
        <title>Complete genome sequence of Actinoplanes missouriensis 431 (= NBRC 102363).</title>
        <authorList>
            <person name="Ohnishi Y."/>
            <person name="Ishikawa J."/>
            <person name="Sekine M."/>
            <person name="Hosoyama A."/>
            <person name="Harada T."/>
            <person name="Narita H."/>
            <person name="Hata T."/>
            <person name="Konno Y."/>
            <person name="Tutikane K."/>
            <person name="Fujita N."/>
            <person name="Horinouchi S."/>
            <person name="Hayakawa M."/>
        </authorList>
    </citation>
    <scope>NUCLEOTIDE SEQUENCE [LARGE SCALE GENOMIC DNA]</scope>
    <source>
        <strain evidence="2">ATCC 14538 / DSM 43046 / CBS 188.64 / JCM 3121 / NBRC 102363 / NCIMB 12654 / NRRL B-3342 / UNCC 431</strain>
    </source>
</reference>